<sequence length="43" mass="5135">MEYYKACVLIDVLLMGFSAHFTHSLIIRDAIALNFRREIFRFL</sequence>
<protein>
    <submittedName>
        <fullName evidence="1">Uncharacterized protein</fullName>
    </submittedName>
</protein>
<dbReference type="EMBL" id="CP049055">
    <property type="protein sequence ID" value="QII10738.1"/>
    <property type="molecule type" value="Genomic_DNA"/>
</dbReference>
<dbReference type="AlphaFoldDB" id="A0A6G7GMC6"/>
<evidence type="ECO:0000313" key="2">
    <source>
        <dbReference type="Proteomes" id="UP000501926"/>
    </source>
</evidence>
<proteinExistence type="predicted"/>
<accession>A0A6G7GMC6</accession>
<evidence type="ECO:0000313" key="1">
    <source>
        <dbReference type="EMBL" id="QII10738.1"/>
    </source>
</evidence>
<dbReference type="Proteomes" id="UP000501926">
    <property type="component" value="Chromosome"/>
</dbReference>
<reference evidence="1 2" key="1">
    <citation type="submission" date="2020-02" db="EMBL/GenBank/DDBJ databases">
        <title>Newly sequenced genome of strain CSTR1 showed variability in Candidatus Kuenenia stuttgartiensis genomes.</title>
        <authorList>
            <person name="Ding C."/>
            <person name="Adrian L."/>
        </authorList>
    </citation>
    <scope>NUCLEOTIDE SEQUENCE [LARGE SCALE GENOMIC DNA]</scope>
    <source>
        <strain evidence="1 2">CSTR1</strain>
    </source>
</reference>
<gene>
    <name evidence="1" type="ORF">KsCSTR_13590</name>
</gene>
<name>A0A6G7GMC6_KUEST</name>
<organism evidence="1 2">
    <name type="scientific">Kuenenia stuttgartiensis</name>
    <dbReference type="NCBI Taxonomy" id="174633"/>
    <lineage>
        <taxon>Bacteria</taxon>
        <taxon>Pseudomonadati</taxon>
        <taxon>Planctomycetota</taxon>
        <taxon>Candidatus Brocadiia</taxon>
        <taxon>Candidatus Brocadiales</taxon>
        <taxon>Candidatus Brocadiaceae</taxon>
        <taxon>Candidatus Kuenenia</taxon>
    </lineage>
</organism>